<dbReference type="HOGENOM" id="CLU_3026687_0_0_9"/>
<accession>C2ERQ6</accession>
<evidence type="ECO:0000313" key="3">
    <source>
        <dbReference type="Proteomes" id="UP000004483"/>
    </source>
</evidence>
<proteinExistence type="predicted"/>
<evidence type="ECO:0000256" key="1">
    <source>
        <dbReference type="SAM" id="MobiDB-lite"/>
    </source>
</evidence>
<dbReference type="EMBL" id="ACGV01000011">
    <property type="protein sequence ID" value="EEJ41391.1"/>
    <property type="molecule type" value="Genomic_DNA"/>
</dbReference>
<evidence type="ECO:0000313" key="2">
    <source>
        <dbReference type="EMBL" id="EEJ41391.1"/>
    </source>
</evidence>
<gene>
    <name evidence="2" type="ORF">HMPREF0549_0142</name>
</gene>
<dbReference type="AlphaFoldDB" id="C2ERQ6"/>
<reference evidence="2 3" key="1">
    <citation type="submission" date="2009-01" db="EMBL/GenBank/DDBJ databases">
        <authorList>
            <person name="Qin X."/>
            <person name="Bachman B."/>
            <person name="Battles P."/>
            <person name="Bell A."/>
            <person name="Bess C."/>
            <person name="Bickham C."/>
            <person name="Chaboub L."/>
            <person name="Chen D."/>
            <person name="Coyle M."/>
            <person name="Deiros D.R."/>
            <person name="Dinh H."/>
            <person name="Forbes L."/>
            <person name="Fowler G."/>
            <person name="Francisco L."/>
            <person name="Fu Q."/>
            <person name="Gubbala S."/>
            <person name="Hale W."/>
            <person name="Han Y."/>
            <person name="Hemphill L."/>
            <person name="Highlander S.K."/>
            <person name="Hirani K."/>
            <person name="Hogues M."/>
            <person name="Jackson L."/>
            <person name="Jakkamsetti A."/>
            <person name="Javaid M."/>
            <person name="Jiang H."/>
            <person name="Korchina V."/>
            <person name="Kovar C."/>
            <person name="Lara F."/>
            <person name="Lee S."/>
            <person name="Mata R."/>
            <person name="Mathew T."/>
            <person name="Moen C."/>
            <person name="Morales K."/>
            <person name="Munidasa M."/>
            <person name="Nazareth L."/>
            <person name="Ngo R."/>
            <person name="Nguyen L."/>
            <person name="Okwuonu G."/>
            <person name="Ongeri F."/>
            <person name="Patil S."/>
            <person name="Petrosino J."/>
            <person name="Pham C."/>
            <person name="Pham P."/>
            <person name="Pu L.-L."/>
            <person name="Puazo M."/>
            <person name="Raj R."/>
            <person name="Reid J."/>
            <person name="Rouhana J."/>
            <person name="Saada N."/>
            <person name="Shang Y."/>
            <person name="Simmons D."/>
            <person name="Thornton R."/>
            <person name="Warren J."/>
            <person name="Weissenberger G."/>
            <person name="Zhang J."/>
            <person name="Zhang L."/>
            <person name="Zhou C."/>
            <person name="Zhu D."/>
            <person name="Muzny D."/>
            <person name="Worley K."/>
            <person name="Gibbs R."/>
        </authorList>
    </citation>
    <scope>NUCLEOTIDE SEQUENCE [LARGE SCALE GENOMIC DNA]</scope>
    <source>
        <strain evidence="2 3">ATCC 49540</strain>
    </source>
</reference>
<feature type="region of interest" description="Disordered" evidence="1">
    <location>
        <begin position="31"/>
        <end position="55"/>
    </location>
</feature>
<name>C2ERQ6_9LACO</name>
<dbReference type="Proteomes" id="UP000004483">
    <property type="component" value="Unassembled WGS sequence"/>
</dbReference>
<protein>
    <submittedName>
        <fullName evidence="2">Uncharacterized protein</fullName>
    </submittedName>
</protein>
<dbReference type="STRING" id="1423814.HMPREF0549_0142"/>
<comment type="caution">
    <text evidence="2">The sequence shown here is derived from an EMBL/GenBank/DDBJ whole genome shotgun (WGS) entry which is preliminary data.</text>
</comment>
<organism evidence="2 3">
    <name type="scientific">Limosilactobacillus vaginalis DSM 5837 = ATCC 49540</name>
    <dbReference type="NCBI Taxonomy" id="1423814"/>
    <lineage>
        <taxon>Bacteria</taxon>
        <taxon>Bacillati</taxon>
        <taxon>Bacillota</taxon>
        <taxon>Bacilli</taxon>
        <taxon>Lactobacillales</taxon>
        <taxon>Lactobacillaceae</taxon>
        <taxon>Limosilactobacillus</taxon>
    </lineage>
</organism>
<sequence length="55" mass="6739">MEVRRMNSINWDKLAEKNDEQNPEYRRRFMDEDGYHGTGLTKQEWEECKADDEED</sequence>